<name>A0A0A9H447_ARUDO</name>
<protein>
    <submittedName>
        <fullName evidence="1">Uncharacterized protein</fullName>
    </submittedName>
</protein>
<dbReference type="AlphaFoldDB" id="A0A0A9H447"/>
<sequence>MPCSHLLESRWLRYFSSATSRVALLGTVHSSALSRLLLLGL</sequence>
<organism evidence="1">
    <name type="scientific">Arundo donax</name>
    <name type="common">Giant reed</name>
    <name type="synonym">Donax arundinaceus</name>
    <dbReference type="NCBI Taxonomy" id="35708"/>
    <lineage>
        <taxon>Eukaryota</taxon>
        <taxon>Viridiplantae</taxon>
        <taxon>Streptophyta</taxon>
        <taxon>Embryophyta</taxon>
        <taxon>Tracheophyta</taxon>
        <taxon>Spermatophyta</taxon>
        <taxon>Magnoliopsida</taxon>
        <taxon>Liliopsida</taxon>
        <taxon>Poales</taxon>
        <taxon>Poaceae</taxon>
        <taxon>PACMAD clade</taxon>
        <taxon>Arundinoideae</taxon>
        <taxon>Arundineae</taxon>
        <taxon>Arundo</taxon>
    </lineage>
</organism>
<reference evidence="1" key="2">
    <citation type="journal article" date="2015" name="Data Brief">
        <title>Shoot transcriptome of the giant reed, Arundo donax.</title>
        <authorList>
            <person name="Barrero R.A."/>
            <person name="Guerrero F.D."/>
            <person name="Moolhuijzen P."/>
            <person name="Goolsby J.A."/>
            <person name="Tidwell J."/>
            <person name="Bellgard S.E."/>
            <person name="Bellgard M.I."/>
        </authorList>
    </citation>
    <scope>NUCLEOTIDE SEQUENCE</scope>
    <source>
        <tissue evidence="1">Shoot tissue taken approximately 20 cm above the soil surface</tissue>
    </source>
</reference>
<reference evidence="1" key="1">
    <citation type="submission" date="2014-09" db="EMBL/GenBank/DDBJ databases">
        <authorList>
            <person name="Magalhaes I.L.F."/>
            <person name="Oliveira U."/>
            <person name="Santos F.R."/>
            <person name="Vidigal T.H.D.A."/>
            <person name="Brescovit A.D."/>
            <person name="Santos A.J."/>
        </authorList>
    </citation>
    <scope>NUCLEOTIDE SEQUENCE</scope>
    <source>
        <tissue evidence="1">Shoot tissue taken approximately 20 cm above the soil surface</tissue>
    </source>
</reference>
<proteinExistence type="predicted"/>
<accession>A0A0A9H447</accession>
<evidence type="ECO:0000313" key="1">
    <source>
        <dbReference type="EMBL" id="JAE29601.1"/>
    </source>
</evidence>
<dbReference type="EMBL" id="GBRH01168295">
    <property type="protein sequence ID" value="JAE29601.1"/>
    <property type="molecule type" value="Transcribed_RNA"/>
</dbReference>